<keyword evidence="1" id="KW-0175">Coiled coil</keyword>
<evidence type="ECO:0000313" key="4">
    <source>
        <dbReference type="EMBL" id="KAF2184726.1"/>
    </source>
</evidence>
<dbReference type="Proteomes" id="UP000800200">
    <property type="component" value="Unassembled WGS sequence"/>
</dbReference>
<gene>
    <name evidence="4" type="ORF">K469DRAFT_578976</name>
</gene>
<feature type="coiled-coil region" evidence="1">
    <location>
        <begin position="82"/>
        <end position="113"/>
    </location>
</feature>
<evidence type="ECO:0000256" key="3">
    <source>
        <dbReference type="SAM" id="Phobius"/>
    </source>
</evidence>
<protein>
    <submittedName>
        <fullName evidence="4">Uncharacterized protein</fullName>
    </submittedName>
</protein>
<evidence type="ECO:0000313" key="5">
    <source>
        <dbReference type="Proteomes" id="UP000800200"/>
    </source>
</evidence>
<sequence>MDPKIYVKLIFDDESFTRSRLYFWVIGCLNEFLVSIEDNTKQWKLFREARVTPLLKPLPKSRDVPQNPDSSTPYHRSEIQRLQSLDQSAEGIRENLEILRSRFKNQLETVKALRDGLFNASALIESRAATKLGENVKLLTYVSIFYLPLAFCAALWAIPNINQGSTRDPLIVTAIIVGFATYVIVFNLENIAGLSGRIYHNWRANLVKVMQEDSSQEWKTLGQRFEEFRPNNDRKRPSEWRIVLYQMRMLMRKHKG</sequence>
<keyword evidence="3" id="KW-1133">Transmembrane helix</keyword>
<feature type="compositionally biased region" description="Polar residues" evidence="2">
    <location>
        <begin position="67"/>
        <end position="76"/>
    </location>
</feature>
<dbReference type="InterPro" id="IPR002523">
    <property type="entry name" value="MgTranspt_CorA/ZnTranspt_ZntB"/>
</dbReference>
<dbReference type="GO" id="GO:0016020">
    <property type="term" value="C:membrane"/>
    <property type="evidence" value="ECO:0007669"/>
    <property type="project" value="InterPro"/>
</dbReference>
<evidence type="ECO:0000256" key="2">
    <source>
        <dbReference type="SAM" id="MobiDB-lite"/>
    </source>
</evidence>
<feature type="transmembrane region" description="Helical" evidence="3">
    <location>
        <begin position="138"/>
        <end position="158"/>
    </location>
</feature>
<dbReference type="GO" id="GO:0046873">
    <property type="term" value="F:metal ion transmembrane transporter activity"/>
    <property type="evidence" value="ECO:0007669"/>
    <property type="project" value="InterPro"/>
</dbReference>
<dbReference type="OrthoDB" id="426293at2759"/>
<organism evidence="4 5">
    <name type="scientific">Zopfia rhizophila CBS 207.26</name>
    <dbReference type="NCBI Taxonomy" id="1314779"/>
    <lineage>
        <taxon>Eukaryota</taxon>
        <taxon>Fungi</taxon>
        <taxon>Dikarya</taxon>
        <taxon>Ascomycota</taxon>
        <taxon>Pezizomycotina</taxon>
        <taxon>Dothideomycetes</taxon>
        <taxon>Dothideomycetes incertae sedis</taxon>
        <taxon>Zopfiaceae</taxon>
        <taxon>Zopfia</taxon>
    </lineage>
</organism>
<keyword evidence="3" id="KW-0812">Transmembrane</keyword>
<name>A0A6A6E4B1_9PEZI</name>
<feature type="transmembrane region" description="Helical" evidence="3">
    <location>
        <begin position="170"/>
        <end position="188"/>
    </location>
</feature>
<evidence type="ECO:0000256" key="1">
    <source>
        <dbReference type="SAM" id="Coils"/>
    </source>
</evidence>
<feature type="region of interest" description="Disordered" evidence="2">
    <location>
        <begin position="57"/>
        <end position="76"/>
    </location>
</feature>
<dbReference type="EMBL" id="ML994637">
    <property type="protein sequence ID" value="KAF2184726.1"/>
    <property type="molecule type" value="Genomic_DNA"/>
</dbReference>
<dbReference type="Pfam" id="PF01544">
    <property type="entry name" value="CorA"/>
    <property type="match status" value="1"/>
</dbReference>
<reference evidence="4" key="1">
    <citation type="journal article" date="2020" name="Stud. Mycol.">
        <title>101 Dothideomycetes genomes: a test case for predicting lifestyles and emergence of pathogens.</title>
        <authorList>
            <person name="Haridas S."/>
            <person name="Albert R."/>
            <person name="Binder M."/>
            <person name="Bloem J."/>
            <person name="Labutti K."/>
            <person name="Salamov A."/>
            <person name="Andreopoulos B."/>
            <person name="Baker S."/>
            <person name="Barry K."/>
            <person name="Bills G."/>
            <person name="Bluhm B."/>
            <person name="Cannon C."/>
            <person name="Castanera R."/>
            <person name="Culley D."/>
            <person name="Daum C."/>
            <person name="Ezra D."/>
            <person name="Gonzalez J."/>
            <person name="Henrissat B."/>
            <person name="Kuo A."/>
            <person name="Liang C."/>
            <person name="Lipzen A."/>
            <person name="Lutzoni F."/>
            <person name="Magnuson J."/>
            <person name="Mondo S."/>
            <person name="Nolan M."/>
            <person name="Ohm R."/>
            <person name="Pangilinan J."/>
            <person name="Park H.-J."/>
            <person name="Ramirez L."/>
            <person name="Alfaro M."/>
            <person name="Sun H."/>
            <person name="Tritt A."/>
            <person name="Yoshinaga Y."/>
            <person name="Zwiers L.-H."/>
            <person name="Turgeon B."/>
            <person name="Goodwin S."/>
            <person name="Spatafora J."/>
            <person name="Crous P."/>
            <person name="Grigoriev I."/>
        </authorList>
    </citation>
    <scope>NUCLEOTIDE SEQUENCE</scope>
    <source>
        <strain evidence="4">CBS 207.26</strain>
    </source>
</reference>
<keyword evidence="5" id="KW-1185">Reference proteome</keyword>
<proteinExistence type="predicted"/>
<dbReference type="AlphaFoldDB" id="A0A6A6E4B1"/>
<keyword evidence="3" id="KW-0472">Membrane</keyword>
<accession>A0A6A6E4B1</accession>